<feature type="coiled-coil region" evidence="17">
    <location>
        <begin position="1090"/>
        <end position="1117"/>
    </location>
</feature>
<dbReference type="Pfam" id="PF23092">
    <property type="entry name" value="Ubiquitin_6"/>
    <property type="match status" value="1"/>
</dbReference>
<feature type="region of interest" description="Disordered" evidence="18">
    <location>
        <begin position="1188"/>
        <end position="1224"/>
    </location>
</feature>
<evidence type="ECO:0000313" key="20">
    <source>
        <dbReference type="Ensembl" id="ENSSSCP00055031757.1"/>
    </source>
</evidence>
<keyword evidence="3" id="KW-0217">Developmental protein</keyword>
<evidence type="ECO:0000256" key="11">
    <source>
        <dbReference type="ARBA" id="ARBA00023054"/>
    </source>
</evidence>
<evidence type="ECO:0000256" key="2">
    <source>
        <dbReference type="ARBA" id="ARBA00006255"/>
    </source>
</evidence>
<feature type="compositionally biased region" description="Polar residues" evidence="18">
    <location>
        <begin position="852"/>
        <end position="864"/>
    </location>
</feature>
<keyword evidence="8" id="KW-0221">Differentiation</keyword>
<reference evidence="20" key="1">
    <citation type="submission" date="2025-05" db="UniProtKB">
        <authorList>
            <consortium name="Ensembl"/>
        </authorList>
    </citation>
    <scope>IDENTIFICATION</scope>
</reference>
<sequence>MDGTASVNSASRPHYASSIPVPRAASQTRIQTPAASPRLRPRQAGLALSPPRAASPRPTRARGSSRGSSPRASRGRGSPRTVGAARESTEGAEGPVGSPWNSPRAAPKASISGQAGSRRPGGTPGTPSRRQAAQEGVPPRQTRGRSPSRTSSHGETQAPGAPEGRKPPNYLGKDQRDAAFRSPGASRSSEPDTRAASGPSSPACSPVQSPRLPPGPGAIRFPSVHQQSQPVTATVAPFQYRVQTDREPGPLRQGSWAPEGYSSIPGRTEESLSCIDPESQRKRTVQNVLDLRQNLEETMSSLRGSQVTHSSLEMTCYDSDDANPRSVSSLSNRSSPLSWRYGQSSPRLQAGDAPSVGGSCRSEGPPAWYMHGERAHYSHTMPMRSPSKLGHISRLELVESLDSDDVDLKSGYMSDSDLMGKTMTEDDDITTGWDESTSISSGLSDASDNLSSEEFNASSSLNSLPTTPTASRRNSAIVLRTDSEKRSLAESGLSWFSESEEKAPKKLEYDSGSLKMEPGASKWRRERPESCDDASKIGELKKPVSLGHPGSLKKGKTPPVAVTSPITHTAQSALKVAGKPEGKATDKGKLAVKSAGLQRSSSDAGRDRLGDAKKPPSGLTRPSTAGSFGYKKPPPATGTATVVQTGGSATLGKVQKSSGIPVKPVNGRKTSLDVSTSAEPGFLAPGARSTIQYRSLPRPAKSSSMTVTGGRGGPRPVSSSIDPSLLSTKQGVLTPSRLKEPSKAAGGRAAPAPVNQTDREKEKAKAKAVALDPDSISLKSVGSPESTPKSQASHPPAAKLAELPPTPLRATAKSFVKPPSLANLDKVNSNSLDLPASSDAHAPKGPELHAPGSTTGAPLSSCFTPSPAPILNINSASFSQGLELMTGFSVPKETRMYPKLSGLHRSMESLQMPMSLPSAFPSSAPIPTPPVPPSAPTEEDTEEPTWSGSPRTGQLDSAQRDRNTLPKKGLRYQLQSQEEAKERRHSHTIGGLPEPDDQSEPPSPPALSMSLSAKGQLTNIVSPTAATTPRITRSNSIPTHEAAFELYSGSLMGSTLSLAERPKGMIRSGSFRDPTDDVHGSVLSLASSASSTYSSQIRKLRRELESSQEKVATLTSQLSANANLVAAFEQSLVNMTSRLRHLAETAEEKDTELLDLRETIDFLKKKNSEAQAVIQGALNASEATPKELRIKRQNSSDSISSLNSITSHSSIGSGKDADAKKKKKKSWLRSSFNKAFSIKKGPKSASSYSDIEEIATPDSSAPSSPKLQHVSTETASPSIKSSTSSSAGTDGPEAPTHSAPHARLFHGSEEEEPEKKEVSELRSELWEKEMKLTDIRLEALNSAHQLDQLRETMHNMQLEVDLLKAENDRLKVAPGPAAGSAPGQVPGSSALPSPRRSLGLALSHPFSPSLADTDLSPMDGISSCGPKEEVTLRVVVRMAPQHIIKGDLKQQEFFLGCSKVSGKVDWKLLDEAVLQVFKDYISKMDPAATLGLSTESIHGYSISHAKRLLDAEPPELPPCRRGVNNIVVSLKGLKEKCVDSLVFETLIPKPMMQHYIGLLLKHRRLVLSGPSGTGKTYLTNRLAEYLVERSGREVTEGIVSTFNMHQQSCKDLQLYLSNLANQIDRETGIGDVPLVILLDDLSEAGSISELVNGALTCKYHKCPYIIGTTNQPVKMTPNHGLHLSFRMLTFSNNVEPANGFLVRYLRRKLVESDSDINANREELLRVLDWVPKLWYHLHTFLEKHSTSDFLIGPCFFLSCPIGIEDFRTWFIDLWNNSIIPYLQEGAKDGIKVHGQKAAWEDPVEWVRDTLPWPSAQQDQSKLYHLPPPTVGPHSMASPPEDRTVKDSTPSSLDSDPLMAMLLKLQEAANYIESPDREGILDPNLQATL</sequence>
<name>A0A8D1U706_PIG</name>
<dbReference type="FunFam" id="3.40.50.300:FF:000409">
    <property type="entry name" value="Neuron navigator 1"/>
    <property type="match status" value="1"/>
</dbReference>
<keyword evidence="5" id="KW-0963">Cytoplasm</keyword>
<feature type="compositionally biased region" description="Polar residues" evidence="18">
    <location>
        <begin position="720"/>
        <end position="733"/>
    </location>
</feature>
<feature type="compositionally biased region" description="Low complexity" evidence="18">
    <location>
        <begin position="456"/>
        <end position="471"/>
    </location>
</feature>
<dbReference type="Gene3D" id="3.40.50.300">
    <property type="entry name" value="P-loop containing nucleotide triphosphate hydrolases"/>
    <property type="match status" value="1"/>
</dbReference>
<feature type="region of interest" description="Disordered" evidence="18">
    <location>
        <begin position="1821"/>
        <end position="1854"/>
    </location>
</feature>
<dbReference type="InterPro" id="IPR057568">
    <property type="entry name" value="CortBP2_NAV1-like_AAA_lid"/>
</dbReference>
<comment type="function">
    <text evidence="13">May be involved in neuronal migration.</text>
</comment>
<feature type="compositionally biased region" description="Polar residues" evidence="18">
    <location>
        <begin position="777"/>
        <end position="793"/>
    </location>
</feature>
<feature type="compositionally biased region" description="Polar residues" evidence="18">
    <location>
        <begin position="668"/>
        <end position="678"/>
    </location>
</feature>
<keyword evidence="7" id="KW-0493">Microtubule</keyword>
<feature type="compositionally biased region" description="Basic and acidic residues" evidence="18">
    <location>
        <begin position="499"/>
        <end position="509"/>
    </location>
</feature>
<feature type="region of interest" description="Disordered" evidence="18">
    <location>
        <begin position="1"/>
        <end position="281"/>
    </location>
</feature>
<dbReference type="Ensembl" id="ENSSSCT00025008365.1">
    <property type="protein sequence ID" value="ENSSSCP00025003318.1"/>
    <property type="gene ID" value="ENSSSCG00025006180.1"/>
</dbReference>
<dbReference type="Proteomes" id="UP000694724">
    <property type="component" value="Unplaced"/>
</dbReference>
<feature type="compositionally biased region" description="Low complexity" evidence="18">
    <location>
        <begin position="324"/>
        <end position="338"/>
    </location>
</feature>
<dbReference type="InterPro" id="IPR057126">
    <property type="entry name" value="NAV1-like_ubiquitin-like"/>
</dbReference>
<evidence type="ECO:0000256" key="8">
    <source>
        <dbReference type="ARBA" id="ARBA00022782"/>
    </source>
</evidence>
<evidence type="ECO:0000313" key="21">
    <source>
        <dbReference type="Proteomes" id="UP000694724"/>
    </source>
</evidence>
<evidence type="ECO:0000256" key="12">
    <source>
        <dbReference type="ARBA" id="ARBA00023212"/>
    </source>
</evidence>
<feature type="region of interest" description="Disordered" evidence="18">
    <location>
        <begin position="410"/>
        <end position="866"/>
    </location>
</feature>
<feature type="coiled-coil region" evidence="17">
    <location>
        <begin position="1146"/>
        <end position="1173"/>
    </location>
</feature>
<feature type="compositionally biased region" description="Polar residues" evidence="18">
    <location>
        <begin position="144"/>
        <end position="155"/>
    </location>
</feature>
<comment type="subunit">
    <text evidence="14">Interacts with tubulin.</text>
</comment>
<feature type="region of interest" description="Disordered" evidence="18">
    <location>
        <begin position="914"/>
        <end position="1010"/>
    </location>
</feature>
<evidence type="ECO:0000256" key="9">
    <source>
        <dbReference type="ARBA" id="ARBA00022902"/>
    </source>
</evidence>
<feature type="compositionally biased region" description="Polar residues" evidence="18">
    <location>
        <begin position="1"/>
        <end position="11"/>
    </location>
</feature>
<dbReference type="PANTHER" id="PTHR12784:SF3">
    <property type="entry name" value="NEURON NAVIGATOR 1"/>
    <property type="match status" value="1"/>
</dbReference>
<feature type="compositionally biased region" description="Polar residues" evidence="18">
    <location>
        <begin position="25"/>
        <end position="34"/>
    </location>
</feature>
<feature type="compositionally biased region" description="Low complexity" evidence="18">
    <location>
        <begin position="116"/>
        <end position="130"/>
    </location>
</feature>
<comment type="similarity">
    <text evidence="2">Belongs to the Nav/unc-53 family.</text>
</comment>
<feature type="region of interest" description="Disordered" evidence="18">
    <location>
        <begin position="1373"/>
        <end position="1396"/>
    </location>
</feature>
<feature type="domain" description="AAA+ ATPase" evidence="19">
    <location>
        <begin position="1561"/>
        <end position="1715"/>
    </location>
</feature>
<evidence type="ECO:0000256" key="10">
    <source>
        <dbReference type="ARBA" id="ARBA00022990"/>
    </source>
</evidence>
<dbReference type="InterPro" id="IPR039041">
    <property type="entry name" value="Nav/unc-53"/>
</dbReference>
<evidence type="ECO:0000256" key="14">
    <source>
        <dbReference type="ARBA" id="ARBA00064590"/>
    </source>
</evidence>
<keyword evidence="4" id="KW-0488">Methylation</keyword>
<feature type="compositionally biased region" description="Low complexity" evidence="18">
    <location>
        <begin position="914"/>
        <end position="923"/>
    </location>
</feature>
<dbReference type="InterPro" id="IPR027417">
    <property type="entry name" value="P-loop_NTPase"/>
</dbReference>
<feature type="compositionally biased region" description="Low complexity" evidence="18">
    <location>
        <begin position="1373"/>
        <end position="1390"/>
    </location>
</feature>
<proteinExistence type="inferred from homology"/>
<evidence type="ECO:0000256" key="17">
    <source>
        <dbReference type="SAM" id="Coils"/>
    </source>
</evidence>
<feature type="compositionally biased region" description="Basic and acidic residues" evidence="18">
    <location>
        <begin position="604"/>
        <end position="614"/>
    </location>
</feature>
<feature type="region of interest" description="Disordered" evidence="18">
    <location>
        <begin position="316"/>
        <end position="359"/>
    </location>
</feature>
<evidence type="ECO:0000256" key="16">
    <source>
        <dbReference type="ARBA" id="ARBA00080430"/>
    </source>
</evidence>
<feature type="compositionally biased region" description="Basic and acidic residues" evidence="18">
    <location>
        <begin position="526"/>
        <end position="542"/>
    </location>
</feature>
<evidence type="ECO:0000256" key="4">
    <source>
        <dbReference type="ARBA" id="ARBA00022481"/>
    </source>
</evidence>
<dbReference type="Proteomes" id="UP000694727">
    <property type="component" value="Unplaced"/>
</dbReference>
<dbReference type="SUPFAM" id="SSF52540">
    <property type="entry name" value="P-loop containing nucleoside triphosphate hydrolases"/>
    <property type="match status" value="1"/>
</dbReference>
<feature type="compositionally biased region" description="Polar residues" evidence="18">
    <location>
        <begin position="1257"/>
        <end position="1275"/>
    </location>
</feature>
<evidence type="ECO:0000256" key="3">
    <source>
        <dbReference type="ARBA" id="ARBA00022473"/>
    </source>
</evidence>
<feature type="compositionally biased region" description="Basic and acidic residues" evidence="18">
    <location>
        <begin position="578"/>
        <end position="589"/>
    </location>
</feature>
<dbReference type="InterPro" id="IPR003593">
    <property type="entry name" value="AAA+_ATPase"/>
</dbReference>
<feature type="region of interest" description="Disordered" evidence="18">
    <location>
        <begin position="1255"/>
        <end position="1300"/>
    </location>
</feature>
<organism evidence="20 21">
    <name type="scientific">Sus scrofa</name>
    <name type="common">Pig</name>
    <dbReference type="NCBI Taxonomy" id="9823"/>
    <lineage>
        <taxon>Eukaryota</taxon>
        <taxon>Metazoa</taxon>
        <taxon>Chordata</taxon>
        <taxon>Craniata</taxon>
        <taxon>Vertebrata</taxon>
        <taxon>Euteleostomi</taxon>
        <taxon>Mammalia</taxon>
        <taxon>Eutheria</taxon>
        <taxon>Laurasiatheria</taxon>
        <taxon>Artiodactyla</taxon>
        <taxon>Suina</taxon>
        <taxon>Suidae</taxon>
        <taxon>Sus</taxon>
    </lineage>
</organism>
<dbReference type="GO" id="GO:0005874">
    <property type="term" value="C:microtubule"/>
    <property type="evidence" value="ECO:0007669"/>
    <property type="project" value="UniProtKB-KW"/>
</dbReference>
<protein>
    <recommendedName>
        <fullName evidence="15">Neuron navigator 1</fullName>
    </recommendedName>
    <alternativeName>
        <fullName evidence="16">Pore membrane and/or filament-interacting-like protein 3</fullName>
    </alternativeName>
</protein>
<dbReference type="Ensembl" id="ENSSSCT00055039930.1">
    <property type="protein sequence ID" value="ENSSSCP00055031757.1"/>
    <property type="gene ID" value="ENSSSCG00055019840.1"/>
</dbReference>
<feature type="compositionally biased region" description="Low complexity" evidence="18">
    <location>
        <begin position="195"/>
        <end position="206"/>
    </location>
</feature>
<feature type="compositionally biased region" description="Polar residues" evidence="18">
    <location>
        <begin position="944"/>
        <end position="957"/>
    </location>
</feature>
<feature type="compositionally biased region" description="Low complexity" evidence="18">
    <location>
        <begin position="1195"/>
        <end position="1213"/>
    </location>
</feature>
<comment type="subcellular location">
    <subcellularLocation>
        <location evidence="1">Cytoplasm</location>
        <location evidence="1">Cytoskeleton</location>
    </subcellularLocation>
</comment>
<dbReference type="Pfam" id="PF25408">
    <property type="entry name" value="AAA_lid_NAV1"/>
    <property type="match status" value="1"/>
</dbReference>
<feature type="compositionally biased region" description="Low complexity" evidence="18">
    <location>
        <begin position="1276"/>
        <end position="1286"/>
    </location>
</feature>
<keyword evidence="12" id="KW-0206">Cytoskeleton</keyword>
<feature type="compositionally biased region" description="Low complexity" evidence="18">
    <location>
        <begin position="44"/>
        <end position="81"/>
    </location>
</feature>
<evidence type="ECO:0000256" key="13">
    <source>
        <dbReference type="ARBA" id="ARBA00059345"/>
    </source>
</evidence>
<keyword evidence="9" id="KW-0524">Neurogenesis</keyword>
<keyword evidence="11 17" id="KW-0175">Coiled coil</keyword>
<evidence type="ECO:0000256" key="5">
    <source>
        <dbReference type="ARBA" id="ARBA00022490"/>
    </source>
</evidence>
<dbReference type="PANTHER" id="PTHR12784">
    <property type="entry name" value="STEERIN"/>
    <property type="match status" value="1"/>
</dbReference>
<keyword evidence="6" id="KW-0597">Phosphoprotein</keyword>
<evidence type="ECO:0000256" key="15">
    <source>
        <dbReference type="ARBA" id="ARBA00067341"/>
    </source>
</evidence>
<dbReference type="GO" id="GO:0022008">
    <property type="term" value="P:neurogenesis"/>
    <property type="evidence" value="ECO:0007669"/>
    <property type="project" value="InterPro"/>
</dbReference>
<evidence type="ECO:0000259" key="19">
    <source>
        <dbReference type="SMART" id="SM00382"/>
    </source>
</evidence>
<feature type="compositionally biased region" description="Pro residues" evidence="18">
    <location>
        <begin position="924"/>
        <end position="935"/>
    </location>
</feature>
<evidence type="ECO:0000256" key="6">
    <source>
        <dbReference type="ARBA" id="ARBA00022553"/>
    </source>
</evidence>
<accession>A0A8D1U706</accession>
<keyword evidence="10" id="KW-0007">Acetylation</keyword>
<evidence type="ECO:0000256" key="18">
    <source>
        <dbReference type="SAM" id="MobiDB-lite"/>
    </source>
</evidence>
<dbReference type="SMART" id="SM00382">
    <property type="entry name" value="AAA"/>
    <property type="match status" value="1"/>
</dbReference>
<feature type="compositionally biased region" description="Polar residues" evidence="18">
    <location>
        <begin position="433"/>
        <end position="455"/>
    </location>
</feature>
<evidence type="ECO:0000256" key="7">
    <source>
        <dbReference type="ARBA" id="ARBA00022701"/>
    </source>
</evidence>
<feature type="coiled-coil region" evidence="17">
    <location>
        <begin position="1346"/>
        <end position="1373"/>
    </location>
</feature>
<evidence type="ECO:0000256" key="1">
    <source>
        <dbReference type="ARBA" id="ARBA00004245"/>
    </source>
</evidence>
<feature type="compositionally biased region" description="Low complexity" evidence="18">
    <location>
        <begin position="637"/>
        <end position="650"/>
    </location>
</feature>